<keyword evidence="3" id="KW-1185">Reference proteome</keyword>
<dbReference type="AlphaFoldDB" id="W9GCM5"/>
<sequence length="131" mass="13336">TPAPSGAAGAGTTATPAKPVDQSTPDAVMTGWLTALLNGDSSTVCGLMAANGTAIEDLPNAKEQCAQAVTPMLEQLQSAKDMFKGLKVEGATVQGDTATFASARTTPELAASIIKNLKAVKLKGKWYVTQG</sequence>
<dbReference type="Gene3D" id="3.10.450.50">
    <property type="match status" value="1"/>
</dbReference>
<evidence type="ECO:0008006" key="4">
    <source>
        <dbReference type="Google" id="ProtNLM"/>
    </source>
</evidence>
<accession>W9GCM5</accession>
<dbReference type="RefSeq" id="WP_034722538.1">
    <property type="nucleotide sequence ID" value="NZ_AWQS01000434.1"/>
</dbReference>
<name>W9GCM5_9MICO</name>
<feature type="non-terminal residue" evidence="2">
    <location>
        <position position="1"/>
    </location>
</feature>
<evidence type="ECO:0000313" key="2">
    <source>
        <dbReference type="EMBL" id="EWT03835.1"/>
    </source>
</evidence>
<evidence type="ECO:0000313" key="3">
    <source>
        <dbReference type="Proteomes" id="UP000019494"/>
    </source>
</evidence>
<comment type="caution">
    <text evidence="2">The sequence shown here is derived from an EMBL/GenBank/DDBJ whole genome shotgun (WGS) entry which is preliminary data.</text>
</comment>
<dbReference type="OrthoDB" id="4869388at2"/>
<protein>
    <recommendedName>
        <fullName evidence="4">DUF4878 domain-containing protein</fullName>
    </recommendedName>
</protein>
<gene>
    <name evidence="2" type="ORF">N864_13115</name>
</gene>
<dbReference type="EMBL" id="AWQS01000434">
    <property type="protein sequence ID" value="EWT03835.1"/>
    <property type="molecule type" value="Genomic_DNA"/>
</dbReference>
<reference evidence="3" key="1">
    <citation type="submission" date="2013-08" db="EMBL/GenBank/DDBJ databases">
        <title>Intrasporangium oryzae NRRL B-24470.</title>
        <authorList>
            <person name="Liu H."/>
            <person name="Wang G."/>
        </authorList>
    </citation>
    <scope>NUCLEOTIDE SEQUENCE [LARGE SCALE GENOMIC DNA]</scope>
    <source>
        <strain evidence="3">Q5-1</strain>
    </source>
</reference>
<feature type="region of interest" description="Disordered" evidence="1">
    <location>
        <begin position="1"/>
        <end position="24"/>
    </location>
</feature>
<proteinExistence type="predicted"/>
<dbReference type="Proteomes" id="UP000019494">
    <property type="component" value="Unassembled WGS sequence"/>
</dbReference>
<evidence type="ECO:0000256" key="1">
    <source>
        <dbReference type="SAM" id="MobiDB-lite"/>
    </source>
</evidence>
<organism evidence="2 3">
    <name type="scientific">Intrasporangium chromatireducens Q5-1</name>
    <dbReference type="NCBI Taxonomy" id="584657"/>
    <lineage>
        <taxon>Bacteria</taxon>
        <taxon>Bacillati</taxon>
        <taxon>Actinomycetota</taxon>
        <taxon>Actinomycetes</taxon>
        <taxon>Micrococcales</taxon>
        <taxon>Intrasporangiaceae</taxon>
        <taxon>Intrasporangium</taxon>
    </lineage>
</organism>
<feature type="compositionally biased region" description="Low complexity" evidence="1">
    <location>
        <begin position="1"/>
        <end position="17"/>
    </location>
</feature>